<dbReference type="CDD" id="cd16894">
    <property type="entry name" value="MltD-like"/>
    <property type="match status" value="1"/>
</dbReference>
<dbReference type="GO" id="GO:0000270">
    <property type="term" value="P:peptidoglycan metabolic process"/>
    <property type="evidence" value="ECO:0007669"/>
    <property type="project" value="InterPro"/>
</dbReference>
<dbReference type="STRING" id="320771.Cflav_PD5306"/>
<dbReference type="GO" id="GO:0008933">
    <property type="term" value="F:peptidoglycan lytic transglycosylase activity"/>
    <property type="evidence" value="ECO:0007669"/>
    <property type="project" value="InterPro"/>
</dbReference>
<accession>B9XCK3</accession>
<dbReference type="Pfam" id="PF01464">
    <property type="entry name" value="SLT"/>
    <property type="match status" value="1"/>
</dbReference>
<comment type="similarity">
    <text evidence="1">Belongs to the transglycosylase Slt family.</text>
</comment>
<keyword evidence="5" id="KW-1185">Reference proteome</keyword>
<dbReference type="InterPro" id="IPR023346">
    <property type="entry name" value="Lysozyme-like_dom_sf"/>
</dbReference>
<organism evidence="4 5">
    <name type="scientific">Pedosphaera parvula (strain Ellin514)</name>
    <dbReference type="NCBI Taxonomy" id="320771"/>
    <lineage>
        <taxon>Bacteria</taxon>
        <taxon>Pseudomonadati</taxon>
        <taxon>Verrucomicrobiota</taxon>
        <taxon>Pedosphaerae</taxon>
        <taxon>Pedosphaerales</taxon>
        <taxon>Pedosphaeraceae</taxon>
        <taxon>Pedosphaera</taxon>
    </lineage>
</organism>
<dbReference type="AlphaFoldDB" id="B9XCK3"/>
<dbReference type="Gene3D" id="1.10.530.10">
    <property type="match status" value="1"/>
</dbReference>
<dbReference type="InterPro" id="IPR008258">
    <property type="entry name" value="Transglycosylase_SLT_dom_1"/>
</dbReference>
<dbReference type="PROSITE" id="PS00922">
    <property type="entry name" value="TRANSGLYCOSYLASE"/>
    <property type="match status" value="1"/>
</dbReference>
<evidence type="ECO:0000256" key="2">
    <source>
        <dbReference type="SAM" id="SignalP"/>
    </source>
</evidence>
<dbReference type="RefSeq" id="WP_007413551.1">
    <property type="nucleotide sequence ID" value="NZ_ABOX02000004.1"/>
</dbReference>
<dbReference type="PANTHER" id="PTHR37423:SF2">
    <property type="entry name" value="MEMBRANE-BOUND LYTIC MUREIN TRANSGLYCOSYLASE C"/>
    <property type="match status" value="1"/>
</dbReference>
<feature type="domain" description="Transglycosylase SLT" evidence="3">
    <location>
        <begin position="180"/>
        <end position="279"/>
    </location>
</feature>
<dbReference type="EMBL" id="ABOX02000004">
    <property type="protein sequence ID" value="EEF62671.1"/>
    <property type="molecule type" value="Genomic_DNA"/>
</dbReference>
<evidence type="ECO:0000256" key="1">
    <source>
        <dbReference type="ARBA" id="ARBA00007734"/>
    </source>
</evidence>
<comment type="caution">
    <text evidence="4">The sequence shown here is derived from an EMBL/GenBank/DDBJ whole genome shotgun (WGS) entry which is preliminary data.</text>
</comment>
<dbReference type="GO" id="GO:0016020">
    <property type="term" value="C:membrane"/>
    <property type="evidence" value="ECO:0007669"/>
    <property type="project" value="InterPro"/>
</dbReference>
<evidence type="ECO:0000313" key="4">
    <source>
        <dbReference type="EMBL" id="EEF62671.1"/>
    </source>
</evidence>
<dbReference type="PANTHER" id="PTHR37423">
    <property type="entry name" value="SOLUBLE LYTIC MUREIN TRANSGLYCOSYLASE-RELATED"/>
    <property type="match status" value="1"/>
</dbReference>
<dbReference type="InterPro" id="IPR000189">
    <property type="entry name" value="Transglyc_AS"/>
</dbReference>
<name>B9XCK3_PEDPL</name>
<gene>
    <name evidence="4" type="ORF">Cflav_PD5306</name>
</gene>
<dbReference type="SUPFAM" id="SSF53955">
    <property type="entry name" value="Lysozyme-like"/>
    <property type="match status" value="1"/>
</dbReference>
<sequence length="318" mass="35972" precursor="true">MNRFLTILTLLFVAFVAAAQERPAASSQDAATDSPMQSLNDWMQDNLDQDLLNALNDIDQEKVRKVLTSLQKGFDGTNVVDLAAIKDAASEVTPLLKQYEETYPFGVWLESRLDYFDAAGRIQRQMKLIPPKEGPTALPLAPTLKLERQVWVDELKQRPWPPLAQNYVPKLKEIFVAERMPPELVWLAEVESSFNPQARSPAGAAGMFQLMPITAKGQNLSLWPFDERYQPEKSARASARYLRHLHAHYGDWQLALAAYNAGEARVDKLLKQSKVKSFDAIARRLPAETQMYVPKIEATLRKREGLTFAELKRPKPQG</sequence>
<evidence type="ECO:0000259" key="3">
    <source>
        <dbReference type="Pfam" id="PF01464"/>
    </source>
</evidence>
<keyword evidence="2" id="KW-0732">Signal</keyword>
<protein>
    <submittedName>
        <fullName evidence="4">Lytic transglycosylase catalytic</fullName>
    </submittedName>
</protein>
<dbReference type="OrthoDB" id="9815002at2"/>
<feature type="signal peptide" evidence="2">
    <location>
        <begin position="1"/>
        <end position="19"/>
    </location>
</feature>
<dbReference type="Proteomes" id="UP000003688">
    <property type="component" value="Unassembled WGS sequence"/>
</dbReference>
<reference evidence="4 5" key="1">
    <citation type="journal article" date="2011" name="J. Bacteriol.">
        <title>Genome sequence of 'Pedosphaera parvula' Ellin514, an aerobic Verrucomicrobial isolate from pasture soil.</title>
        <authorList>
            <person name="Kant R."/>
            <person name="van Passel M.W."/>
            <person name="Sangwan P."/>
            <person name="Palva A."/>
            <person name="Lucas S."/>
            <person name="Copeland A."/>
            <person name="Lapidus A."/>
            <person name="Glavina Del Rio T."/>
            <person name="Dalin E."/>
            <person name="Tice H."/>
            <person name="Bruce D."/>
            <person name="Goodwin L."/>
            <person name="Pitluck S."/>
            <person name="Chertkov O."/>
            <person name="Larimer F.W."/>
            <person name="Land M.L."/>
            <person name="Hauser L."/>
            <person name="Brettin T.S."/>
            <person name="Detter J.C."/>
            <person name="Han S."/>
            <person name="de Vos W.M."/>
            <person name="Janssen P.H."/>
            <person name="Smidt H."/>
        </authorList>
    </citation>
    <scope>NUCLEOTIDE SEQUENCE [LARGE SCALE GENOMIC DNA]</scope>
    <source>
        <strain evidence="4 5">Ellin514</strain>
    </source>
</reference>
<evidence type="ECO:0000313" key="5">
    <source>
        <dbReference type="Proteomes" id="UP000003688"/>
    </source>
</evidence>
<feature type="chain" id="PRO_5002894651" evidence="2">
    <location>
        <begin position="20"/>
        <end position="318"/>
    </location>
</feature>
<proteinExistence type="inferred from homology"/>